<gene>
    <name evidence="1" type="ORF">CEXT_744261</name>
</gene>
<organism evidence="1 2">
    <name type="scientific">Caerostris extrusa</name>
    <name type="common">Bark spider</name>
    <name type="synonym">Caerostris bankana</name>
    <dbReference type="NCBI Taxonomy" id="172846"/>
    <lineage>
        <taxon>Eukaryota</taxon>
        <taxon>Metazoa</taxon>
        <taxon>Ecdysozoa</taxon>
        <taxon>Arthropoda</taxon>
        <taxon>Chelicerata</taxon>
        <taxon>Arachnida</taxon>
        <taxon>Araneae</taxon>
        <taxon>Araneomorphae</taxon>
        <taxon>Entelegynae</taxon>
        <taxon>Araneoidea</taxon>
        <taxon>Araneidae</taxon>
        <taxon>Caerostris</taxon>
    </lineage>
</organism>
<evidence type="ECO:0000313" key="1">
    <source>
        <dbReference type="EMBL" id="GIX77787.1"/>
    </source>
</evidence>
<dbReference type="EMBL" id="BPLR01020357">
    <property type="protein sequence ID" value="GIX77787.1"/>
    <property type="molecule type" value="Genomic_DNA"/>
</dbReference>
<dbReference type="Proteomes" id="UP001054945">
    <property type="component" value="Unassembled WGS sequence"/>
</dbReference>
<sequence>MSTSIAGMESTYTELKEFKFTEFQIDGSQDYGYYKALAKLKKLKPFEDAGAFICKLFFRIMEAALGMGHTS</sequence>
<dbReference type="AlphaFoldDB" id="A0AAV4N2H1"/>
<proteinExistence type="predicted"/>
<reference evidence="1 2" key="1">
    <citation type="submission" date="2021-06" db="EMBL/GenBank/DDBJ databases">
        <title>Caerostris extrusa draft genome.</title>
        <authorList>
            <person name="Kono N."/>
            <person name="Arakawa K."/>
        </authorList>
    </citation>
    <scope>NUCLEOTIDE SEQUENCE [LARGE SCALE GENOMIC DNA]</scope>
</reference>
<evidence type="ECO:0000313" key="2">
    <source>
        <dbReference type="Proteomes" id="UP001054945"/>
    </source>
</evidence>
<keyword evidence="2" id="KW-1185">Reference proteome</keyword>
<name>A0AAV4N2H1_CAEEX</name>
<comment type="caution">
    <text evidence="1">The sequence shown here is derived from an EMBL/GenBank/DDBJ whole genome shotgun (WGS) entry which is preliminary data.</text>
</comment>
<protein>
    <submittedName>
        <fullName evidence="1">Uncharacterized protein</fullName>
    </submittedName>
</protein>
<accession>A0AAV4N2H1</accession>